<name>A0A644U1I1_9ZZZZ</name>
<dbReference type="CDD" id="cd12967">
    <property type="entry name" value="CBM_SusE-F_like_u1"/>
    <property type="match status" value="1"/>
</dbReference>
<sequence length="724" mass="80781">MSKMKKYLKIALAALAMVVLTTSCLKDLDVEPLDENLPVATNVFDSPEAYMQALAKLYASYAVSGQEGPSGKPDIEGIDEGFSNYLRQYWNAQQLSTDEAVMAWNDATIKDFHWQTWAPNDVFIAALYARVFYTISISNEYIRNAAGKEEYKEFLAEARFIRAHSYWHALDLFGSPGFVTEDDAPGAFFPRQIGRTELFNYIESELKAIENDLGNPRFMYGRADKAAAWMLMAKLYLNAEVYTGQNRYADAVTYLEKVLDAGYTLAPAYSDNFMADNHTSPEMIFSINYDGEFTRSFGGMVYLIHAAIGGTMPADEFGVGGGWGGLRTTKAFVQKFYPDVVNGIYSTPRPRNYKNSYPVIYVPGNYMIPEWDPANSAQLASVNSDGNYEGYIWVEAGKEFKFTDGPSWDVNYGDDGFDGTLDPGGANIIPAETGYYKLNVNLNDLTYTMVKTDWGIIGSATEGLWDYDQNMTYDPATGLWNAILDLTAGEVKFRANDGWDINYGDSGLDGILDAGGDNIAIPEAGTYVFAMKLGTPDYTYSITRTAFDKRAMFWTDGQTLEINDIGQFTEGYAITKFKNVNKDGSPARFPHPDYVCTDYPVFRLADAYLMYAEAVKRGGGGSESRALELVNQLRTRAYGAADGNITGGELTLDFILDERARELYWEGHRRTDLIRYDKFTTSAYLWPWKGKVPNGTATGSFRNLYPIPAAEMSANPNMQQNTGY</sequence>
<comment type="subcellular location">
    <subcellularLocation>
        <location evidence="1">Cell outer membrane</location>
    </subcellularLocation>
</comment>
<dbReference type="SUPFAM" id="SSF48452">
    <property type="entry name" value="TPR-like"/>
    <property type="match status" value="1"/>
</dbReference>
<dbReference type="Gene3D" id="1.10.3780.10">
    <property type="entry name" value="SusD-like"/>
    <property type="match status" value="1"/>
</dbReference>
<organism evidence="6">
    <name type="scientific">bioreactor metagenome</name>
    <dbReference type="NCBI Taxonomy" id="1076179"/>
    <lineage>
        <taxon>unclassified sequences</taxon>
        <taxon>metagenomes</taxon>
        <taxon>ecological metagenomes</taxon>
    </lineage>
</organism>
<proteinExistence type="predicted"/>
<evidence type="ECO:0000313" key="6">
    <source>
        <dbReference type="EMBL" id="MPL72312.1"/>
    </source>
</evidence>
<dbReference type="EMBL" id="VSSQ01000065">
    <property type="protein sequence ID" value="MPL72312.1"/>
    <property type="molecule type" value="Genomic_DNA"/>
</dbReference>
<keyword evidence="3" id="KW-0472">Membrane</keyword>
<reference evidence="6" key="1">
    <citation type="submission" date="2019-08" db="EMBL/GenBank/DDBJ databases">
        <authorList>
            <person name="Kucharzyk K."/>
            <person name="Murdoch R.W."/>
            <person name="Higgins S."/>
            <person name="Loffler F."/>
        </authorList>
    </citation>
    <scope>NUCLEOTIDE SEQUENCE</scope>
</reference>
<dbReference type="Gene3D" id="1.25.40.10">
    <property type="entry name" value="Tetratricopeptide repeat domain"/>
    <property type="match status" value="1"/>
</dbReference>
<dbReference type="AlphaFoldDB" id="A0A644U1I1"/>
<evidence type="ECO:0000259" key="5">
    <source>
        <dbReference type="Pfam" id="PF07980"/>
    </source>
</evidence>
<dbReference type="InterPro" id="IPR012944">
    <property type="entry name" value="SusD_RagB_dom"/>
</dbReference>
<dbReference type="CDD" id="cd12956">
    <property type="entry name" value="CBM_SusE-F_like"/>
    <property type="match status" value="1"/>
</dbReference>
<dbReference type="Gene3D" id="1.25.40.890">
    <property type="match status" value="1"/>
</dbReference>
<dbReference type="Gene3D" id="1.25.40.900">
    <property type="match status" value="1"/>
</dbReference>
<evidence type="ECO:0000256" key="4">
    <source>
        <dbReference type="ARBA" id="ARBA00023237"/>
    </source>
</evidence>
<protein>
    <recommendedName>
        <fullName evidence="5">RagB/SusD domain-containing protein</fullName>
    </recommendedName>
</protein>
<keyword evidence="2" id="KW-0732">Signal</keyword>
<dbReference type="GO" id="GO:0009279">
    <property type="term" value="C:cell outer membrane"/>
    <property type="evidence" value="ECO:0007669"/>
    <property type="project" value="UniProtKB-SubCell"/>
</dbReference>
<dbReference type="InterPro" id="IPR011990">
    <property type="entry name" value="TPR-like_helical_dom_sf"/>
</dbReference>
<feature type="domain" description="RagB/SusD" evidence="5">
    <location>
        <begin position="565"/>
        <end position="724"/>
    </location>
</feature>
<accession>A0A644U1I1</accession>
<dbReference type="Pfam" id="PF07980">
    <property type="entry name" value="SusD_RagB"/>
    <property type="match status" value="1"/>
</dbReference>
<keyword evidence="4" id="KW-0998">Cell outer membrane</keyword>
<evidence type="ECO:0000256" key="3">
    <source>
        <dbReference type="ARBA" id="ARBA00023136"/>
    </source>
</evidence>
<evidence type="ECO:0000256" key="1">
    <source>
        <dbReference type="ARBA" id="ARBA00004442"/>
    </source>
</evidence>
<gene>
    <name evidence="6" type="ORF">SDC9_18095</name>
</gene>
<dbReference type="PROSITE" id="PS51257">
    <property type="entry name" value="PROKAR_LIPOPROTEIN"/>
    <property type="match status" value="1"/>
</dbReference>
<dbReference type="Gene3D" id="2.60.40.3620">
    <property type="match status" value="2"/>
</dbReference>
<comment type="caution">
    <text evidence="6">The sequence shown here is derived from an EMBL/GenBank/DDBJ whole genome shotgun (WGS) entry which is preliminary data.</text>
</comment>
<dbReference type="GO" id="GO:2001070">
    <property type="term" value="F:starch binding"/>
    <property type="evidence" value="ECO:0007669"/>
    <property type="project" value="InterPro"/>
</dbReference>
<evidence type="ECO:0000256" key="2">
    <source>
        <dbReference type="ARBA" id="ARBA00022729"/>
    </source>
</evidence>